<dbReference type="Proteomes" id="UP001589890">
    <property type="component" value="Unassembled WGS sequence"/>
</dbReference>
<evidence type="ECO:0000259" key="2">
    <source>
        <dbReference type="Pfam" id="PF00156"/>
    </source>
</evidence>
<evidence type="ECO:0000313" key="4">
    <source>
        <dbReference type="Proteomes" id="UP001589890"/>
    </source>
</evidence>
<dbReference type="PANTHER" id="PTHR47505:SF1">
    <property type="entry name" value="DNA UTILIZATION PROTEIN YHGH"/>
    <property type="match status" value="1"/>
</dbReference>
<dbReference type="CDD" id="cd06223">
    <property type="entry name" value="PRTases_typeI"/>
    <property type="match status" value="1"/>
</dbReference>
<dbReference type="InterPro" id="IPR029057">
    <property type="entry name" value="PRTase-like"/>
</dbReference>
<dbReference type="PANTHER" id="PTHR47505">
    <property type="entry name" value="DNA UTILIZATION PROTEIN YHGH"/>
    <property type="match status" value="1"/>
</dbReference>
<gene>
    <name evidence="3" type="ORF">ACFFGN_21360</name>
</gene>
<name>A0ABV6QSD7_9ACTN</name>
<reference evidence="3 4" key="1">
    <citation type="submission" date="2024-09" db="EMBL/GenBank/DDBJ databases">
        <authorList>
            <person name="Sun Q."/>
            <person name="Mori K."/>
        </authorList>
    </citation>
    <scope>NUCLEOTIDE SEQUENCE [LARGE SCALE GENOMIC DNA]</scope>
    <source>
        <strain evidence="3 4">CGMCC 1.15906</strain>
    </source>
</reference>
<dbReference type="SUPFAM" id="SSF53271">
    <property type="entry name" value="PRTase-like"/>
    <property type="match status" value="1"/>
</dbReference>
<protein>
    <submittedName>
        <fullName evidence="3">ComF family protein</fullName>
    </submittedName>
</protein>
<comment type="caution">
    <text evidence="3">The sequence shown here is derived from an EMBL/GenBank/DDBJ whole genome shotgun (WGS) entry which is preliminary data.</text>
</comment>
<feature type="domain" description="Phosphoribosyltransferase" evidence="2">
    <location>
        <begin position="132"/>
        <end position="230"/>
    </location>
</feature>
<proteinExistence type="inferred from homology"/>
<keyword evidence="4" id="KW-1185">Reference proteome</keyword>
<sequence length="243" mass="25706">MSLRDVLLSPFADLVLGGVCAGCERPGVAVCADCRVVLRSRPYPAWPDPAPAGLAPPTACTAYDGVVRSMLLAHKEHGRYQLTGPLGAALAGSVLGALSGAGGHRAAWLCPVPSPRARIRARGHDPLRRIAAAAARRLRREGYDVRVAPALRVVRRPEDQAGLGAADRERNLAGAFETRSRWAERLTNQPVLIVDDVITSGATLTEACRALTAAGISPLGCAVVAATRRRFMRPSLPVFPEAD</sequence>
<dbReference type="RefSeq" id="WP_380050498.1">
    <property type="nucleotide sequence ID" value="NZ_JBHLTC010000028.1"/>
</dbReference>
<evidence type="ECO:0000256" key="1">
    <source>
        <dbReference type="ARBA" id="ARBA00008007"/>
    </source>
</evidence>
<organism evidence="3 4">
    <name type="scientific">Kribbella deserti</name>
    <dbReference type="NCBI Taxonomy" id="1926257"/>
    <lineage>
        <taxon>Bacteria</taxon>
        <taxon>Bacillati</taxon>
        <taxon>Actinomycetota</taxon>
        <taxon>Actinomycetes</taxon>
        <taxon>Propionibacteriales</taxon>
        <taxon>Kribbellaceae</taxon>
        <taxon>Kribbella</taxon>
    </lineage>
</organism>
<dbReference type="EMBL" id="JBHLTC010000028">
    <property type="protein sequence ID" value="MFC0626642.1"/>
    <property type="molecule type" value="Genomic_DNA"/>
</dbReference>
<comment type="similarity">
    <text evidence="1">Belongs to the ComF/GntX family.</text>
</comment>
<accession>A0ABV6QSD7</accession>
<evidence type="ECO:0000313" key="3">
    <source>
        <dbReference type="EMBL" id="MFC0626642.1"/>
    </source>
</evidence>
<dbReference type="Gene3D" id="3.40.50.2020">
    <property type="match status" value="1"/>
</dbReference>
<dbReference type="Pfam" id="PF00156">
    <property type="entry name" value="Pribosyltran"/>
    <property type="match status" value="1"/>
</dbReference>
<dbReference type="InterPro" id="IPR051910">
    <property type="entry name" value="ComF/GntX_DNA_util-trans"/>
</dbReference>
<dbReference type="InterPro" id="IPR000836">
    <property type="entry name" value="PRTase_dom"/>
</dbReference>